<gene>
    <name evidence="2" type="ORF">Metus_1486</name>
</gene>
<organism evidence="2 3">
    <name type="scientific">Methanosuratincola subterraneus</name>
    <dbReference type="NCBI Taxonomy" id="2593994"/>
    <lineage>
        <taxon>Archaea</taxon>
        <taxon>Thermoproteota</taxon>
        <taxon>Methanosuratincolia</taxon>
        <taxon>Candidatus Methanomethylicales</taxon>
        <taxon>Candidatus Methanomethylicaceae</taxon>
        <taxon>Candidatus Methanosuratincola (ex Vanwonterghem et al. 2016)</taxon>
    </lineage>
</organism>
<accession>A0A3S3RMZ2</accession>
<reference evidence="2 3" key="1">
    <citation type="submission" date="2018-12" db="EMBL/GenBank/DDBJ databases">
        <title>The complete genome of the methanogenic archaea of the candidate phylum Verstraetearchaeota, obtained from the metagenome of underground thermal water.</title>
        <authorList>
            <person name="Kadnikov V.V."/>
            <person name="Mardanov A.V."/>
            <person name="Beletsky A.V."/>
            <person name="Karnachuk O.V."/>
            <person name="Ravin N.V."/>
        </authorList>
    </citation>
    <scope>NUCLEOTIDE SEQUENCE [LARGE SCALE GENOMIC DNA]</scope>
    <source>
        <strain evidence="2">Ch88</strain>
    </source>
</reference>
<dbReference type="AlphaFoldDB" id="A0A3S3RMZ2"/>
<proteinExistence type="predicted"/>
<sequence>MMILPSSQSESDAEKKTAEAKNRVGLMEISAKDLEGLIKYAKTQCESKCPQERDAETCVRLIELCVEMDLEPPICYEETEGFSRKFFSAKIREIEKRRCKPIEELLSEIRSGDPKTLEDEIDRIDGEFAIEALRAIDAREKPKKRT</sequence>
<name>A0A3S3RMZ2_METS7</name>
<evidence type="ECO:0000256" key="1">
    <source>
        <dbReference type="SAM" id="MobiDB-lite"/>
    </source>
</evidence>
<evidence type="ECO:0000313" key="2">
    <source>
        <dbReference type="EMBL" id="RWX73512.1"/>
    </source>
</evidence>
<comment type="caution">
    <text evidence="2">The sequence shown here is derived from an EMBL/GenBank/DDBJ whole genome shotgun (WGS) entry which is preliminary data.</text>
</comment>
<feature type="region of interest" description="Disordered" evidence="1">
    <location>
        <begin position="1"/>
        <end position="20"/>
    </location>
</feature>
<protein>
    <submittedName>
        <fullName evidence="2">Uncharacterized protein</fullName>
    </submittedName>
</protein>
<evidence type="ECO:0000313" key="3">
    <source>
        <dbReference type="Proteomes" id="UP000288215"/>
    </source>
</evidence>
<dbReference type="Proteomes" id="UP000288215">
    <property type="component" value="Unassembled WGS sequence"/>
</dbReference>
<feature type="compositionally biased region" description="Polar residues" evidence="1">
    <location>
        <begin position="1"/>
        <end position="10"/>
    </location>
</feature>
<dbReference type="EMBL" id="RXGA01000003">
    <property type="protein sequence ID" value="RWX73512.1"/>
    <property type="molecule type" value="Genomic_DNA"/>
</dbReference>